<dbReference type="PANTHER" id="PTHR43874">
    <property type="entry name" value="TWO-COMPONENT RESPONSE REGULATOR"/>
    <property type="match status" value="1"/>
</dbReference>
<evidence type="ECO:0000256" key="1">
    <source>
        <dbReference type="ARBA" id="ARBA00004123"/>
    </source>
</evidence>
<feature type="compositionally biased region" description="Low complexity" evidence="10">
    <location>
        <begin position="461"/>
        <end position="477"/>
    </location>
</feature>
<sequence>MNEEIELIRKMNEIEEKKKKEDGVFRWEMFLPRKNVTVLLVESDRATRRLITSLLNNCHYKVIAVSNGSKAWEMMKMKAIDVDLVLTEMELPAISGFALLSLIMEHEIGRNIPVIMMSSRDSRSTVMKCMCRGAADFLIKPVRKNELTNLWQHVWRKHVISRPLQNTTSAQSNLKIATEDNFPRSQSTDSASVASSQKNNECSEKLSKSQSTCAMPFSDAKNLYMDNMQKPCQMKSSVKLRNIDVLKHAESNKIERGSTKQNDETGDSRLEQDCSTAEIEPKCEIFKAESSRENPDIDTEIRECSNELIEPSSRAVDLISTFGNLHKRTKEIHVTNGDKETKFDFEKELELSLRSDFSGSSCKQASETTEEWQRLNHSNASAFSRYDGSKMLQQLLQNSNWNSNKSQELSVVTAGNCFQYAGSIKMENMTTAVMAQYEQLGLSADNVFHHMLTPKSNCQKESSPFPSSSSSQSNPESHNSEHDHNCCYDANYSFHNQNLTEKTDLDHAVHDSPSAGQGFGNDFCHASNHINSRGNVGEAISNAVTKNSRTSSDGRRYNHSNYDYDCDDDDYEFRLSDSHRSRQREAALTKFRLKRKERCFEKKVRYQSRKKQAEQRLRVKGQFVRKVQNDDHPNVDSGDQ</sequence>
<reference evidence="13 16" key="2">
    <citation type="journal article" date="2014" name="BMC Genomics">
        <title>An improved genome release (version Mt4.0) for the model legume Medicago truncatula.</title>
        <authorList>
            <person name="Tang H."/>
            <person name="Krishnakumar V."/>
            <person name="Bidwell S."/>
            <person name="Rosen B."/>
            <person name="Chan A."/>
            <person name="Zhou S."/>
            <person name="Gentzbittel L."/>
            <person name="Childs K.L."/>
            <person name="Yandell M."/>
            <person name="Gundlach H."/>
            <person name="Mayer K.F."/>
            <person name="Schwartz D.C."/>
            <person name="Town C.D."/>
        </authorList>
    </citation>
    <scope>GENOME REANNOTATION</scope>
    <source>
        <strain evidence="13">A17</strain>
        <strain evidence="15 16">cv. Jemalong A17</strain>
    </source>
</reference>
<feature type="region of interest" description="Disordered" evidence="10">
    <location>
        <begin position="177"/>
        <end position="205"/>
    </location>
</feature>
<accession>A0A072TMC5</accession>
<dbReference type="EnsemblPlants" id="KEH18567">
    <property type="protein sequence ID" value="KEH18567"/>
    <property type="gene ID" value="MTR_8g024260"/>
</dbReference>
<evidence type="ECO:0000313" key="15">
    <source>
        <dbReference type="EnsemblPlants" id="KEH18567"/>
    </source>
</evidence>
<comment type="similarity">
    <text evidence="2">Belongs to the ARR-like family.</text>
</comment>
<evidence type="ECO:0000313" key="13">
    <source>
        <dbReference type="EMBL" id="KEH18567.1"/>
    </source>
</evidence>
<evidence type="ECO:0000256" key="5">
    <source>
        <dbReference type="ARBA" id="ARBA00023108"/>
    </source>
</evidence>
<organism evidence="13 16">
    <name type="scientific">Medicago truncatula</name>
    <name type="common">Barrel medic</name>
    <name type="synonym">Medicago tribuloides</name>
    <dbReference type="NCBI Taxonomy" id="3880"/>
    <lineage>
        <taxon>Eukaryota</taxon>
        <taxon>Viridiplantae</taxon>
        <taxon>Streptophyta</taxon>
        <taxon>Embryophyta</taxon>
        <taxon>Tracheophyta</taxon>
        <taxon>Spermatophyta</taxon>
        <taxon>Magnoliopsida</taxon>
        <taxon>eudicotyledons</taxon>
        <taxon>Gunneridae</taxon>
        <taxon>Pentapetalae</taxon>
        <taxon>rosids</taxon>
        <taxon>fabids</taxon>
        <taxon>Fabales</taxon>
        <taxon>Fabaceae</taxon>
        <taxon>Papilionoideae</taxon>
        <taxon>50 kb inversion clade</taxon>
        <taxon>NPAAA clade</taxon>
        <taxon>Hologalegina</taxon>
        <taxon>IRL clade</taxon>
        <taxon>Trifolieae</taxon>
        <taxon>Medicago</taxon>
    </lineage>
</organism>
<dbReference type="InterPro" id="IPR011006">
    <property type="entry name" value="CheY-like_superfamily"/>
</dbReference>
<comment type="subcellular location">
    <subcellularLocation>
        <location evidence="1 9">Nucleus</location>
    </subcellularLocation>
</comment>
<dbReference type="OrthoDB" id="60033at2759"/>
<dbReference type="InterPro" id="IPR045279">
    <property type="entry name" value="ARR-like"/>
</dbReference>
<feature type="domain" description="Response regulatory" evidence="11">
    <location>
        <begin position="37"/>
        <end position="155"/>
    </location>
</feature>
<evidence type="ECO:0000313" key="14">
    <source>
        <dbReference type="EMBL" id="RHN39631.1"/>
    </source>
</evidence>
<dbReference type="PANTHER" id="PTHR43874:SF146">
    <property type="entry name" value="TWO-COMPONENT RESPONSE REGULATOR-LIKE APRR9"/>
    <property type="match status" value="1"/>
</dbReference>
<dbReference type="KEGG" id="mtr:25500611"/>
<proteinExistence type="inferred from homology"/>
<evidence type="ECO:0000259" key="11">
    <source>
        <dbReference type="PROSITE" id="PS50110"/>
    </source>
</evidence>
<protein>
    <submittedName>
        <fullName evidence="13">PRR response regulator</fullName>
    </submittedName>
    <submittedName>
        <fullName evidence="14">Putative response regulator and transcription factor RR-A-type family</fullName>
    </submittedName>
</protein>
<evidence type="ECO:0000313" key="17">
    <source>
        <dbReference type="Proteomes" id="UP000265566"/>
    </source>
</evidence>
<keyword evidence="16" id="KW-1185">Reference proteome</keyword>
<evidence type="ECO:0000256" key="2">
    <source>
        <dbReference type="ARBA" id="ARBA00010330"/>
    </source>
</evidence>
<dbReference type="Gene3D" id="3.40.50.2300">
    <property type="match status" value="1"/>
</dbReference>
<dbReference type="AlphaFoldDB" id="A0A072TMC5"/>
<dbReference type="GO" id="GO:0009736">
    <property type="term" value="P:cytokinin-activated signaling pathway"/>
    <property type="evidence" value="ECO:0007669"/>
    <property type="project" value="InterPro"/>
</dbReference>
<reference evidence="17" key="4">
    <citation type="journal article" date="2018" name="Nat. Plants">
        <title>Whole-genome landscape of Medicago truncatula symbiotic genes.</title>
        <authorList>
            <person name="Pecrix Y."/>
            <person name="Staton S.E."/>
            <person name="Sallet E."/>
            <person name="Lelandais-Briere C."/>
            <person name="Moreau S."/>
            <person name="Carrere S."/>
            <person name="Blein T."/>
            <person name="Jardinaud M.F."/>
            <person name="Latrasse D."/>
            <person name="Zouine M."/>
            <person name="Zahm M."/>
            <person name="Kreplak J."/>
            <person name="Mayjonade B."/>
            <person name="Satge C."/>
            <person name="Perez M."/>
            <person name="Cauet S."/>
            <person name="Marande W."/>
            <person name="Chantry-Darmon C."/>
            <person name="Lopez-Roques C."/>
            <person name="Bouchez O."/>
            <person name="Berard A."/>
            <person name="Debelle F."/>
            <person name="Munos S."/>
            <person name="Bendahmane A."/>
            <person name="Berges H."/>
            <person name="Niebel A."/>
            <person name="Buitink J."/>
            <person name="Frugier F."/>
            <person name="Benhamed M."/>
            <person name="Crespi M."/>
            <person name="Gouzy J."/>
            <person name="Gamas P."/>
        </authorList>
    </citation>
    <scope>NUCLEOTIDE SEQUENCE [LARGE SCALE GENOMIC DNA]</scope>
    <source>
        <strain evidence="17">cv. Jemalong A17</strain>
    </source>
</reference>
<feature type="compositionally biased region" description="Low complexity" evidence="10">
    <location>
        <begin position="185"/>
        <end position="197"/>
    </location>
</feature>
<dbReference type="GO" id="GO:0000160">
    <property type="term" value="P:phosphorelay signal transduction system"/>
    <property type="evidence" value="ECO:0007669"/>
    <property type="project" value="UniProtKB-KW"/>
</dbReference>
<evidence type="ECO:0000313" key="16">
    <source>
        <dbReference type="Proteomes" id="UP000002051"/>
    </source>
</evidence>
<evidence type="ECO:0000256" key="9">
    <source>
        <dbReference type="PROSITE-ProRule" id="PRU00357"/>
    </source>
</evidence>
<dbReference type="PROSITE" id="PS51017">
    <property type="entry name" value="CCT"/>
    <property type="match status" value="1"/>
</dbReference>
<reference evidence="13 16" key="1">
    <citation type="journal article" date="2011" name="Nature">
        <title>The Medicago genome provides insight into the evolution of rhizobial symbioses.</title>
        <authorList>
            <person name="Young N.D."/>
            <person name="Debelle F."/>
            <person name="Oldroyd G.E."/>
            <person name="Geurts R."/>
            <person name="Cannon S.B."/>
            <person name="Udvardi M.K."/>
            <person name="Benedito V.A."/>
            <person name="Mayer K.F."/>
            <person name="Gouzy J."/>
            <person name="Schoof H."/>
            <person name="Van de Peer Y."/>
            <person name="Proost S."/>
            <person name="Cook D.R."/>
            <person name="Meyers B.C."/>
            <person name="Spannagl M."/>
            <person name="Cheung F."/>
            <person name="De Mita S."/>
            <person name="Krishnakumar V."/>
            <person name="Gundlach H."/>
            <person name="Zhou S."/>
            <person name="Mudge J."/>
            <person name="Bharti A.K."/>
            <person name="Murray J.D."/>
            <person name="Naoumkina M.A."/>
            <person name="Rosen B."/>
            <person name="Silverstein K.A."/>
            <person name="Tang H."/>
            <person name="Rombauts S."/>
            <person name="Zhao P.X."/>
            <person name="Zhou P."/>
            <person name="Barbe V."/>
            <person name="Bardou P."/>
            <person name="Bechner M."/>
            <person name="Bellec A."/>
            <person name="Berger A."/>
            <person name="Berges H."/>
            <person name="Bidwell S."/>
            <person name="Bisseling T."/>
            <person name="Choisne N."/>
            <person name="Couloux A."/>
            <person name="Denny R."/>
            <person name="Deshpande S."/>
            <person name="Dai X."/>
            <person name="Doyle J.J."/>
            <person name="Dudez A.M."/>
            <person name="Farmer A.D."/>
            <person name="Fouteau S."/>
            <person name="Franken C."/>
            <person name="Gibelin C."/>
            <person name="Gish J."/>
            <person name="Goldstein S."/>
            <person name="Gonzalez A.J."/>
            <person name="Green P.J."/>
            <person name="Hallab A."/>
            <person name="Hartog M."/>
            <person name="Hua A."/>
            <person name="Humphray S.J."/>
            <person name="Jeong D.H."/>
            <person name="Jing Y."/>
            <person name="Jocker A."/>
            <person name="Kenton S.M."/>
            <person name="Kim D.J."/>
            <person name="Klee K."/>
            <person name="Lai H."/>
            <person name="Lang C."/>
            <person name="Lin S."/>
            <person name="Macmil S.L."/>
            <person name="Magdelenat G."/>
            <person name="Matthews L."/>
            <person name="McCorrison J."/>
            <person name="Monaghan E.L."/>
            <person name="Mun J.H."/>
            <person name="Najar F.Z."/>
            <person name="Nicholson C."/>
            <person name="Noirot C."/>
            <person name="O'Bleness M."/>
            <person name="Paule C.R."/>
            <person name="Poulain J."/>
            <person name="Prion F."/>
            <person name="Qin B."/>
            <person name="Qu C."/>
            <person name="Retzel E.F."/>
            <person name="Riddle C."/>
            <person name="Sallet E."/>
            <person name="Samain S."/>
            <person name="Samson N."/>
            <person name="Sanders I."/>
            <person name="Saurat O."/>
            <person name="Scarpelli C."/>
            <person name="Schiex T."/>
            <person name="Segurens B."/>
            <person name="Severin A.J."/>
            <person name="Sherrier D.J."/>
            <person name="Shi R."/>
            <person name="Sims S."/>
            <person name="Singer S.R."/>
            <person name="Sinharoy S."/>
            <person name="Sterck L."/>
            <person name="Viollet A."/>
            <person name="Wang B.B."/>
            <person name="Wang K."/>
            <person name="Wang M."/>
            <person name="Wang X."/>
            <person name="Warfsmann J."/>
            <person name="Weissenbach J."/>
            <person name="White D.D."/>
            <person name="White J.D."/>
            <person name="Wiley G.B."/>
            <person name="Wincker P."/>
            <person name="Xing Y."/>
            <person name="Yang L."/>
            <person name="Yao Z."/>
            <person name="Ying F."/>
            <person name="Zhai J."/>
            <person name="Zhou L."/>
            <person name="Zuber A."/>
            <person name="Denarie J."/>
            <person name="Dixon R.A."/>
            <person name="May G.D."/>
            <person name="Schwartz D.C."/>
            <person name="Rogers J."/>
            <person name="Quetier F."/>
            <person name="Town C.D."/>
            <person name="Roe B.A."/>
        </authorList>
    </citation>
    <scope>NUCLEOTIDE SEQUENCE [LARGE SCALE GENOMIC DNA]</scope>
    <source>
        <strain evidence="13">A17</strain>
        <strain evidence="15 16">cv. Jemalong A17</strain>
    </source>
</reference>
<dbReference type="SMART" id="SM00448">
    <property type="entry name" value="REC"/>
    <property type="match status" value="1"/>
</dbReference>
<dbReference type="InterPro" id="IPR010402">
    <property type="entry name" value="CCT_domain"/>
</dbReference>
<feature type="domain" description="CCT" evidence="12">
    <location>
        <begin position="584"/>
        <end position="626"/>
    </location>
</feature>
<keyword evidence="4" id="KW-0805">Transcription regulation</keyword>
<keyword evidence="3" id="KW-0902">Two-component regulatory system</keyword>
<dbReference type="Pfam" id="PF00072">
    <property type="entry name" value="Response_reg"/>
    <property type="match status" value="1"/>
</dbReference>
<evidence type="ECO:0000256" key="4">
    <source>
        <dbReference type="ARBA" id="ARBA00023015"/>
    </source>
</evidence>
<dbReference type="Proteomes" id="UP000265566">
    <property type="component" value="Chromosome 8"/>
</dbReference>
<feature type="region of interest" description="Disordered" evidence="10">
    <location>
        <begin position="249"/>
        <end position="272"/>
    </location>
</feature>
<dbReference type="HOGENOM" id="CLU_015512_2_0_1"/>
<dbReference type="EMBL" id="CM001224">
    <property type="protein sequence ID" value="KEH18567.1"/>
    <property type="molecule type" value="Genomic_DNA"/>
</dbReference>
<dbReference type="Proteomes" id="UP000002051">
    <property type="component" value="Chromosome 8"/>
</dbReference>
<feature type="region of interest" description="Disordered" evidence="10">
    <location>
        <begin position="455"/>
        <end position="482"/>
    </location>
</feature>
<keyword evidence="6" id="KW-0804">Transcription</keyword>
<reference evidence="14" key="5">
    <citation type="journal article" date="2018" name="Nat. Plants">
        <title>Whole-genome landscape of Medicago truncatula symbiotic genes.</title>
        <authorList>
            <person name="Pecrix Y."/>
            <person name="Gamas P."/>
            <person name="Carrere S."/>
        </authorList>
    </citation>
    <scope>NUCLEOTIDE SEQUENCE</scope>
    <source>
        <tissue evidence="14">Leaves</tissue>
    </source>
</reference>
<evidence type="ECO:0000259" key="12">
    <source>
        <dbReference type="PROSITE" id="PS51017"/>
    </source>
</evidence>
<dbReference type="InterPro" id="IPR001789">
    <property type="entry name" value="Sig_transdc_resp-reg_receiver"/>
</dbReference>
<keyword evidence="5" id="KW-0090">Biological rhythms</keyword>
<dbReference type="Gramene" id="rna45672">
    <property type="protein sequence ID" value="RHN39631.1"/>
    <property type="gene ID" value="gene45672"/>
</dbReference>
<comment type="caution">
    <text evidence="8">Lacks conserved residue(s) required for the propagation of feature annotation.</text>
</comment>
<dbReference type="Pfam" id="PF06203">
    <property type="entry name" value="CCT"/>
    <property type="match status" value="1"/>
</dbReference>
<dbReference type="STRING" id="3880.A0A072TMC5"/>
<evidence type="ECO:0000256" key="10">
    <source>
        <dbReference type="SAM" id="MobiDB-lite"/>
    </source>
</evidence>
<evidence type="ECO:0000256" key="8">
    <source>
        <dbReference type="PROSITE-ProRule" id="PRU00169"/>
    </source>
</evidence>
<reference evidence="15" key="3">
    <citation type="submission" date="2015-04" db="UniProtKB">
        <authorList>
            <consortium name="EnsemblPlants"/>
        </authorList>
    </citation>
    <scope>IDENTIFICATION</scope>
    <source>
        <strain evidence="15">cv. Jemalong A17</strain>
    </source>
</reference>
<dbReference type="GO" id="GO:0005634">
    <property type="term" value="C:nucleus"/>
    <property type="evidence" value="ECO:0007669"/>
    <property type="project" value="UniProtKB-SubCell"/>
</dbReference>
<evidence type="ECO:0000256" key="6">
    <source>
        <dbReference type="ARBA" id="ARBA00023163"/>
    </source>
</evidence>
<evidence type="ECO:0000256" key="3">
    <source>
        <dbReference type="ARBA" id="ARBA00023012"/>
    </source>
</evidence>
<dbReference type="GO" id="GO:0048511">
    <property type="term" value="P:rhythmic process"/>
    <property type="evidence" value="ECO:0007669"/>
    <property type="project" value="UniProtKB-KW"/>
</dbReference>
<dbReference type="SUPFAM" id="SSF52172">
    <property type="entry name" value="CheY-like"/>
    <property type="match status" value="1"/>
</dbReference>
<name>A0A072TMC5_MEDTR</name>
<keyword evidence="7 9" id="KW-0539">Nucleus</keyword>
<gene>
    <name evidence="15" type="primary">25500611</name>
    <name evidence="13" type="ordered locus">MTR_8g024260</name>
    <name evidence="14" type="ORF">MtrunA17_Chr8g0345901</name>
</gene>
<dbReference type="EMBL" id="PSQE01000008">
    <property type="protein sequence ID" value="RHN39631.1"/>
    <property type="molecule type" value="Genomic_DNA"/>
</dbReference>
<evidence type="ECO:0000256" key="7">
    <source>
        <dbReference type="ARBA" id="ARBA00023242"/>
    </source>
</evidence>
<dbReference type="PROSITE" id="PS50110">
    <property type="entry name" value="RESPONSE_REGULATORY"/>
    <property type="match status" value="1"/>
</dbReference>